<dbReference type="GO" id="GO:0036376">
    <property type="term" value="P:sodium ion export across plasma membrane"/>
    <property type="evidence" value="ECO:0007669"/>
    <property type="project" value="TreeGrafter"/>
</dbReference>
<dbReference type="InterPro" id="IPR000402">
    <property type="entry name" value="Na/K_ATPase_sub_beta"/>
</dbReference>
<accession>A0A8D0G2D2</accession>
<evidence type="ECO:0000256" key="8">
    <source>
        <dbReference type="ARBA" id="ARBA00022958"/>
    </source>
</evidence>
<sequence length="327" mass="35577">MGLFWGLRTILGVFNPGGREFGGVFAPRGGIYPRGGAIRGVFTPIFPPPQARPCSSQWIYFGDYGQFWGCLTPVGGDLGGVFAPRGGIYPRGGNWGGYLPPFYPPPPGLILLFYLVFYGFLAGLFALTMWVMLQSVDPHVPKYQDRLATPGMMIRPRTEGLDVTFNVTQSQTWRHYVRALHQFLEPYNDSVQAARNAACVPGRYNEQPDDAVPNYPKRACRFNRSLLGPCAGLAPADDYGYGTGQPCVLLKVNRVINFFPGRNKSINVICVAKVTPVSPPASPPGSPRVPPCPPVSPRHPLCPPCHLVSPMSPCATPSVPPVSPRVP</sequence>
<dbReference type="PANTHER" id="PTHR11523">
    <property type="entry name" value="SODIUM/POTASSIUM-DEPENDENT ATPASE BETA SUBUNIT"/>
    <property type="match status" value="1"/>
</dbReference>
<dbReference type="Pfam" id="PF00287">
    <property type="entry name" value="Na_K-ATPase"/>
    <property type="match status" value="1"/>
</dbReference>
<evidence type="ECO:0000256" key="15">
    <source>
        <dbReference type="ARBA" id="ARBA00023180"/>
    </source>
</evidence>
<evidence type="ECO:0000256" key="4">
    <source>
        <dbReference type="ARBA" id="ARBA00022475"/>
    </source>
</evidence>
<evidence type="ECO:0000313" key="18">
    <source>
        <dbReference type="Ensembl" id="ENSSOCP00000023524.1"/>
    </source>
</evidence>
<keyword evidence="4" id="KW-1003">Cell membrane</keyword>
<evidence type="ECO:0000256" key="1">
    <source>
        <dbReference type="ARBA" id="ARBA00004401"/>
    </source>
</evidence>
<keyword evidence="8" id="KW-0630">Potassium</keyword>
<evidence type="ECO:0000256" key="5">
    <source>
        <dbReference type="ARBA" id="ARBA00022538"/>
    </source>
</evidence>
<dbReference type="Ensembl" id="ENSSOCT00000024111.1">
    <property type="protein sequence ID" value="ENSSOCP00000023524.1"/>
    <property type="gene ID" value="ENSSOCG00000017357.1"/>
</dbReference>
<organism evidence="18 19">
    <name type="scientific">Strix occidentalis caurina</name>
    <name type="common">northern spotted owl</name>
    <dbReference type="NCBI Taxonomy" id="311401"/>
    <lineage>
        <taxon>Eukaryota</taxon>
        <taxon>Metazoa</taxon>
        <taxon>Chordata</taxon>
        <taxon>Craniata</taxon>
        <taxon>Vertebrata</taxon>
        <taxon>Euteleostomi</taxon>
        <taxon>Archelosauria</taxon>
        <taxon>Archosauria</taxon>
        <taxon>Dinosauria</taxon>
        <taxon>Saurischia</taxon>
        <taxon>Theropoda</taxon>
        <taxon>Coelurosauria</taxon>
        <taxon>Aves</taxon>
        <taxon>Neognathae</taxon>
        <taxon>Neoaves</taxon>
        <taxon>Telluraves</taxon>
        <taxon>Strigiformes</taxon>
        <taxon>Strigidae</taxon>
        <taxon>Strix</taxon>
    </lineage>
</organism>
<evidence type="ECO:0000256" key="9">
    <source>
        <dbReference type="ARBA" id="ARBA00022968"/>
    </source>
</evidence>
<evidence type="ECO:0000256" key="12">
    <source>
        <dbReference type="ARBA" id="ARBA00023065"/>
    </source>
</evidence>
<evidence type="ECO:0000256" key="10">
    <source>
        <dbReference type="ARBA" id="ARBA00022989"/>
    </source>
</evidence>
<evidence type="ECO:0000256" key="7">
    <source>
        <dbReference type="ARBA" id="ARBA00022692"/>
    </source>
</evidence>
<keyword evidence="14" id="KW-1015">Disulfide bond</keyword>
<keyword evidence="9" id="KW-0735">Signal-anchor</keyword>
<dbReference type="Gene3D" id="1.20.5.170">
    <property type="match status" value="1"/>
</dbReference>
<evidence type="ECO:0000256" key="13">
    <source>
        <dbReference type="ARBA" id="ARBA00023136"/>
    </source>
</evidence>
<evidence type="ECO:0000256" key="17">
    <source>
        <dbReference type="RuleBase" id="RU362099"/>
    </source>
</evidence>
<evidence type="ECO:0000256" key="16">
    <source>
        <dbReference type="ARBA" id="ARBA00023201"/>
    </source>
</evidence>
<protein>
    <recommendedName>
        <fullName evidence="17">Sodium/potassium-transporting ATPase subunit beta</fullName>
    </recommendedName>
</protein>
<proteinExistence type="inferred from homology"/>
<comment type="function">
    <text evidence="17">This is the non-catalytic component of the active enzyme, which catalyzes the hydrolysis of ATP coupled with the exchange of Na(+) and K(+) ions across the plasma membrane.</text>
</comment>
<evidence type="ECO:0000256" key="11">
    <source>
        <dbReference type="ARBA" id="ARBA00023053"/>
    </source>
</evidence>
<reference evidence="18" key="1">
    <citation type="submission" date="2025-08" db="UniProtKB">
        <authorList>
            <consortium name="Ensembl"/>
        </authorList>
    </citation>
    <scope>IDENTIFICATION</scope>
</reference>
<evidence type="ECO:0000256" key="3">
    <source>
        <dbReference type="ARBA" id="ARBA00022448"/>
    </source>
</evidence>
<feature type="transmembrane region" description="Helical" evidence="17">
    <location>
        <begin position="109"/>
        <end position="133"/>
    </location>
</feature>
<comment type="subcellular location">
    <subcellularLocation>
        <location evidence="1">Cell membrane</location>
        <topology evidence="1">Single-pass type II membrane protein</topology>
    </subcellularLocation>
    <subcellularLocation>
        <location evidence="17">Membrane</location>
    </subcellularLocation>
</comment>
<dbReference type="GO" id="GO:0005890">
    <property type="term" value="C:sodium:potassium-exchanging ATPase complex"/>
    <property type="evidence" value="ECO:0007669"/>
    <property type="project" value="InterPro"/>
</dbReference>
<evidence type="ECO:0000313" key="19">
    <source>
        <dbReference type="Proteomes" id="UP000694551"/>
    </source>
</evidence>
<dbReference type="Gene3D" id="2.60.40.1660">
    <property type="entry name" value="Na, k-atpase alpha subunit"/>
    <property type="match status" value="1"/>
</dbReference>
<dbReference type="GO" id="GO:0030007">
    <property type="term" value="P:intracellular potassium ion homeostasis"/>
    <property type="evidence" value="ECO:0007669"/>
    <property type="project" value="TreeGrafter"/>
</dbReference>
<keyword evidence="6" id="KW-0740">Sodium/potassium transport</keyword>
<dbReference type="GO" id="GO:0001671">
    <property type="term" value="F:ATPase activator activity"/>
    <property type="evidence" value="ECO:0007669"/>
    <property type="project" value="TreeGrafter"/>
</dbReference>
<keyword evidence="16" id="KW-0739">Sodium transport</keyword>
<keyword evidence="3 17" id="KW-0813">Transport</keyword>
<dbReference type="GO" id="GO:0006883">
    <property type="term" value="P:intracellular sodium ion homeostasis"/>
    <property type="evidence" value="ECO:0007669"/>
    <property type="project" value="TreeGrafter"/>
</dbReference>
<keyword evidence="11" id="KW-0915">Sodium</keyword>
<dbReference type="PANTHER" id="PTHR11523:SF26">
    <property type="entry name" value="SODIUM_POTASSIUM-TRANSPORTING ATPASE SUBUNIT BETA-2"/>
    <property type="match status" value="1"/>
</dbReference>
<keyword evidence="5" id="KW-0633">Potassium transport</keyword>
<evidence type="ECO:0000256" key="14">
    <source>
        <dbReference type="ARBA" id="ARBA00023157"/>
    </source>
</evidence>
<keyword evidence="12 17" id="KW-0406">Ion transport</keyword>
<dbReference type="Proteomes" id="UP000694551">
    <property type="component" value="Unplaced"/>
</dbReference>
<dbReference type="NCBIfam" id="TIGR01107">
    <property type="entry name" value="Na_K_ATPase_bet"/>
    <property type="match status" value="1"/>
</dbReference>
<dbReference type="GO" id="GO:1990573">
    <property type="term" value="P:potassium ion import across plasma membrane"/>
    <property type="evidence" value="ECO:0007669"/>
    <property type="project" value="TreeGrafter"/>
</dbReference>
<keyword evidence="13 17" id="KW-0472">Membrane</keyword>
<keyword evidence="19" id="KW-1185">Reference proteome</keyword>
<name>A0A8D0G2D2_STROC</name>
<dbReference type="InterPro" id="IPR038702">
    <property type="entry name" value="Na/K_ATPase_sub_beta_sf"/>
</dbReference>
<comment type="similarity">
    <text evidence="2 17">Belongs to the X(+)/potassium ATPases subunit beta family.</text>
</comment>
<reference evidence="18" key="2">
    <citation type="submission" date="2025-09" db="UniProtKB">
        <authorList>
            <consortium name="Ensembl"/>
        </authorList>
    </citation>
    <scope>IDENTIFICATION</scope>
</reference>
<dbReference type="AlphaFoldDB" id="A0A8D0G2D2"/>
<evidence type="ECO:0000256" key="6">
    <source>
        <dbReference type="ARBA" id="ARBA00022607"/>
    </source>
</evidence>
<keyword evidence="15" id="KW-0325">Glycoprotein</keyword>
<keyword evidence="7 17" id="KW-0812">Transmembrane</keyword>
<dbReference type="PROSITE" id="PS00391">
    <property type="entry name" value="ATPASE_NA_K_BETA_2"/>
    <property type="match status" value="1"/>
</dbReference>
<keyword evidence="10 17" id="KW-1133">Transmembrane helix</keyword>
<evidence type="ECO:0000256" key="2">
    <source>
        <dbReference type="ARBA" id="ARBA00005876"/>
    </source>
</evidence>